<feature type="transmembrane region" description="Helical" evidence="1">
    <location>
        <begin position="21"/>
        <end position="42"/>
    </location>
</feature>
<organism evidence="2 3">
    <name type="scientific">Arachis hypogaea</name>
    <name type="common">Peanut</name>
    <dbReference type="NCBI Taxonomy" id="3818"/>
    <lineage>
        <taxon>Eukaryota</taxon>
        <taxon>Viridiplantae</taxon>
        <taxon>Streptophyta</taxon>
        <taxon>Embryophyta</taxon>
        <taxon>Tracheophyta</taxon>
        <taxon>Spermatophyta</taxon>
        <taxon>Magnoliopsida</taxon>
        <taxon>eudicotyledons</taxon>
        <taxon>Gunneridae</taxon>
        <taxon>Pentapetalae</taxon>
        <taxon>rosids</taxon>
        <taxon>fabids</taxon>
        <taxon>Fabales</taxon>
        <taxon>Fabaceae</taxon>
        <taxon>Papilionoideae</taxon>
        <taxon>50 kb inversion clade</taxon>
        <taxon>dalbergioids sensu lato</taxon>
        <taxon>Dalbergieae</taxon>
        <taxon>Pterocarpus clade</taxon>
        <taxon>Arachis</taxon>
    </lineage>
</organism>
<dbReference type="Proteomes" id="UP000289738">
    <property type="component" value="Chromosome B09"/>
</dbReference>
<keyword evidence="3" id="KW-1185">Reference proteome</keyword>
<accession>A0A444XW55</accession>
<keyword evidence="1" id="KW-1133">Transmembrane helix</keyword>
<keyword evidence="1" id="KW-0472">Membrane</keyword>
<dbReference type="EMBL" id="SDMP01000019">
    <property type="protein sequence ID" value="RYQ93983.1"/>
    <property type="molecule type" value="Genomic_DNA"/>
</dbReference>
<evidence type="ECO:0000256" key="1">
    <source>
        <dbReference type="SAM" id="Phobius"/>
    </source>
</evidence>
<evidence type="ECO:0000313" key="3">
    <source>
        <dbReference type="Proteomes" id="UP000289738"/>
    </source>
</evidence>
<proteinExistence type="predicted"/>
<dbReference type="AlphaFoldDB" id="A0A444XW55"/>
<gene>
    <name evidence="2" type="ORF">Ahy_B09g100193</name>
</gene>
<keyword evidence="1" id="KW-0812">Transmembrane</keyword>
<evidence type="ECO:0000313" key="2">
    <source>
        <dbReference type="EMBL" id="RYQ93983.1"/>
    </source>
</evidence>
<protein>
    <submittedName>
        <fullName evidence="2">Uncharacterized protein</fullName>
    </submittedName>
</protein>
<sequence length="89" mass="9867">MRRAGFHRQHARQGVGSGFKAMVVKLSVAALVLLICTVSLFYSSTGTSNAPSSYRSEIRLAELWNNADSGGWKPSSAPRTHWPRIYLFL</sequence>
<name>A0A444XW55_ARAHY</name>
<comment type="caution">
    <text evidence="2">The sequence shown here is derived from an EMBL/GenBank/DDBJ whole genome shotgun (WGS) entry which is preliminary data.</text>
</comment>
<reference evidence="2 3" key="1">
    <citation type="submission" date="2019-01" db="EMBL/GenBank/DDBJ databases">
        <title>Sequencing of cultivated peanut Arachis hypogaea provides insights into genome evolution and oil improvement.</title>
        <authorList>
            <person name="Chen X."/>
        </authorList>
    </citation>
    <scope>NUCLEOTIDE SEQUENCE [LARGE SCALE GENOMIC DNA]</scope>
    <source>
        <strain evidence="3">cv. Fuhuasheng</strain>
        <tissue evidence="2">Leaves</tissue>
    </source>
</reference>